<dbReference type="Proteomes" id="UP000041254">
    <property type="component" value="Unassembled WGS sequence"/>
</dbReference>
<name>A0A0G4H7U2_VITBC</name>
<proteinExistence type="predicted"/>
<dbReference type="AlphaFoldDB" id="A0A0G4H7U2"/>
<dbReference type="EMBL" id="CDMY01001057">
    <property type="protein sequence ID" value="CEM39978.1"/>
    <property type="molecule type" value="Genomic_DNA"/>
</dbReference>
<evidence type="ECO:0000313" key="1">
    <source>
        <dbReference type="EMBL" id="CEM39978.1"/>
    </source>
</evidence>
<accession>A0A0G4H7U2</accession>
<gene>
    <name evidence="1" type="ORF">Vbra_19876</name>
</gene>
<reference evidence="1 2" key="1">
    <citation type="submission" date="2014-11" db="EMBL/GenBank/DDBJ databases">
        <authorList>
            <person name="Zhu J."/>
            <person name="Qi W."/>
            <person name="Song R."/>
        </authorList>
    </citation>
    <scope>NUCLEOTIDE SEQUENCE [LARGE SCALE GENOMIC DNA]</scope>
</reference>
<sequence length="97" mass="11131">MATPTDGVVSDRSSECVELLVSRTQLEILQEYHDTIKTLVQTCHIAPPLKPDRSAPHLYWIRLRGTAESIHAAQRLCHDMCYYSFCHEQQQATYDPN</sequence>
<dbReference type="VEuPathDB" id="CryptoDB:Vbra_19876"/>
<keyword evidence="2" id="KW-1185">Reference proteome</keyword>
<evidence type="ECO:0000313" key="2">
    <source>
        <dbReference type="Proteomes" id="UP000041254"/>
    </source>
</evidence>
<organism evidence="1 2">
    <name type="scientific">Vitrella brassicaformis (strain CCMP3155)</name>
    <dbReference type="NCBI Taxonomy" id="1169540"/>
    <lineage>
        <taxon>Eukaryota</taxon>
        <taxon>Sar</taxon>
        <taxon>Alveolata</taxon>
        <taxon>Colpodellida</taxon>
        <taxon>Vitrellaceae</taxon>
        <taxon>Vitrella</taxon>
    </lineage>
</organism>
<protein>
    <submittedName>
        <fullName evidence="1">Uncharacterized protein</fullName>
    </submittedName>
</protein>
<dbReference type="InParanoid" id="A0A0G4H7U2"/>